<evidence type="ECO:0000256" key="1">
    <source>
        <dbReference type="ARBA" id="ARBA00023015"/>
    </source>
</evidence>
<feature type="transmembrane region" description="Helical" evidence="5">
    <location>
        <begin position="372"/>
        <end position="390"/>
    </location>
</feature>
<dbReference type="InterPro" id="IPR019734">
    <property type="entry name" value="TPR_rpt"/>
</dbReference>
<evidence type="ECO:0000256" key="5">
    <source>
        <dbReference type="SAM" id="Phobius"/>
    </source>
</evidence>
<protein>
    <submittedName>
        <fullName evidence="7">Helix-turn-helix domain-containing protein</fullName>
    </submittedName>
</protein>
<dbReference type="Gene3D" id="1.25.40.10">
    <property type="entry name" value="Tetratricopeptide repeat domain"/>
    <property type="match status" value="2"/>
</dbReference>
<evidence type="ECO:0000256" key="3">
    <source>
        <dbReference type="ARBA" id="ARBA00023163"/>
    </source>
</evidence>
<evidence type="ECO:0000256" key="2">
    <source>
        <dbReference type="ARBA" id="ARBA00023125"/>
    </source>
</evidence>
<dbReference type="PANTHER" id="PTHR43280:SF2">
    <property type="entry name" value="HTH-TYPE TRANSCRIPTIONAL REGULATOR EXSA"/>
    <property type="match status" value="1"/>
</dbReference>
<dbReference type="Gene3D" id="1.10.10.60">
    <property type="entry name" value="Homeodomain-like"/>
    <property type="match status" value="2"/>
</dbReference>
<reference evidence="8" key="1">
    <citation type="journal article" date="2019" name="Int. J. Syst. Evol. Microbiol.">
        <title>The Global Catalogue of Microorganisms (GCM) 10K type strain sequencing project: providing services to taxonomists for standard genome sequencing and annotation.</title>
        <authorList>
            <consortium name="The Broad Institute Genomics Platform"/>
            <consortium name="The Broad Institute Genome Sequencing Center for Infectious Disease"/>
            <person name="Wu L."/>
            <person name="Ma J."/>
        </authorList>
    </citation>
    <scope>NUCLEOTIDE SEQUENCE [LARGE SCALE GENOMIC DNA]</scope>
    <source>
        <strain evidence="8">YJ-61-S</strain>
    </source>
</reference>
<feature type="repeat" description="TPR" evidence="4">
    <location>
        <begin position="93"/>
        <end position="126"/>
    </location>
</feature>
<feature type="domain" description="HTH araC/xylS-type" evidence="6">
    <location>
        <begin position="433"/>
        <end position="541"/>
    </location>
</feature>
<dbReference type="SUPFAM" id="SSF46689">
    <property type="entry name" value="Homeodomain-like"/>
    <property type="match status" value="1"/>
</dbReference>
<keyword evidence="2" id="KW-0238">DNA-binding</keyword>
<dbReference type="InterPro" id="IPR018060">
    <property type="entry name" value="HTH_AraC"/>
</dbReference>
<dbReference type="InterPro" id="IPR009057">
    <property type="entry name" value="Homeodomain-like_sf"/>
</dbReference>
<proteinExistence type="predicted"/>
<keyword evidence="5" id="KW-1133">Transmembrane helix</keyword>
<evidence type="ECO:0000313" key="7">
    <source>
        <dbReference type="EMBL" id="MFC4634918.1"/>
    </source>
</evidence>
<accession>A0ABV9HYJ0</accession>
<dbReference type="SMART" id="SM00028">
    <property type="entry name" value="TPR"/>
    <property type="match status" value="3"/>
</dbReference>
<dbReference type="PROSITE" id="PS50005">
    <property type="entry name" value="TPR"/>
    <property type="match status" value="1"/>
</dbReference>
<keyword evidence="5" id="KW-0472">Membrane</keyword>
<organism evidence="7 8">
    <name type="scientific">Dokdonia ponticola</name>
    <dbReference type="NCBI Taxonomy" id="2041041"/>
    <lineage>
        <taxon>Bacteria</taxon>
        <taxon>Pseudomonadati</taxon>
        <taxon>Bacteroidota</taxon>
        <taxon>Flavobacteriia</taxon>
        <taxon>Flavobacteriales</taxon>
        <taxon>Flavobacteriaceae</taxon>
        <taxon>Dokdonia</taxon>
    </lineage>
</organism>
<evidence type="ECO:0000313" key="8">
    <source>
        <dbReference type="Proteomes" id="UP001596043"/>
    </source>
</evidence>
<comment type="caution">
    <text evidence="7">The sequence shown here is derived from an EMBL/GenBank/DDBJ whole genome shotgun (WGS) entry which is preliminary data.</text>
</comment>
<keyword evidence="1" id="KW-0805">Transcription regulation</keyword>
<dbReference type="Pfam" id="PF12833">
    <property type="entry name" value="HTH_18"/>
    <property type="match status" value="1"/>
</dbReference>
<dbReference type="PROSITE" id="PS01124">
    <property type="entry name" value="HTH_ARAC_FAMILY_2"/>
    <property type="match status" value="1"/>
</dbReference>
<keyword evidence="5" id="KW-0812">Transmembrane</keyword>
<dbReference type="Proteomes" id="UP001596043">
    <property type="component" value="Unassembled WGS sequence"/>
</dbReference>
<dbReference type="InterPro" id="IPR011990">
    <property type="entry name" value="TPR-like_helical_dom_sf"/>
</dbReference>
<dbReference type="PANTHER" id="PTHR43280">
    <property type="entry name" value="ARAC-FAMILY TRANSCRIPTIONAL REGULATOR"/>
    <property type="match status" value="1"/>
</dbReference>
<dbReference type="Pfam" id="PF13424">
    <property type="entry name" value="TPR_12"/>
    <property type="match status" value="1"/>
</dbReference>
<name>A0ABV9HYJ0_9FLAO</name>
<dbReference type="SUPFAM" id="SSF48452">
    <property type="entry name" value="TPR-like"/>
    <property type="match status" value="1"/>
</dbReference>
<keyword evidence="4" id="KW-0802">TPR repeat</keyword>
<dbReference type="SMART" id="SM00342">
    <property type="entry name" value="HTH_ARAC"/>
    <property type="match status" value="1"/>
</dbReference>
<gene>
    <name evidence="7" type="ORF">ACFO3O_13440</name>
</gene>
<keyword evidence="3" id="KW-0804">Transcription</keyword>
<keyword evidence="8" id="KW-1185">Reference proteome</keyword>
<dbReference type="EMBL" id="JBHSFV010000008">
    <property type="protein sequence ID" value="MFC4634918.1"/>
    <property type="molecule type" value="Genomic_DNA"/>
</dbReference>
<dbReference type="RefSeq" id="WP_379979649.1">
    <property type="nucleotide sequence ID" value="NZ_JBHSFV010000008.1"/>
</dbReference>
<sequence length="552" mass="64166">MYSQGEILKMPDSLEEKSYKYLNDRFLENRNDTLMATLYLNTIVAKGIVNDDKIAKSHALVRLSSYAVNDKEKLDYIQQSIAESNSVDSLYSIPSYNSLGLYYQANYDYEKALEEYVRVLKLSITRGVENYEIIALDNIAEIKQEIGQYKEALDLYRKGFYLEQNKEDKNPILILGSSLSLSESFRHNKQYDSASYYYASVIDDVRQKYPTKLSKALINEGINLYHKNEYKEAKILLQEGMVHVNFNSHFDVKYYILANYYTGKMLQVSSDKKAEQYFLKVHALLLKHNATIPELKDVYTTLINAYKETGDQKKQLYFQDRLIYFNEVIAARNLKVSNKINTEFDTPKLLKKRDKLIKSLRTKNEYLNTVKIILSVLLVVMLIVLSVLYIKHKKQKKRFKQILKEIDNQEQPQKTKSTSASSQKLNIDPQLVEDILERLQVFESKKGFIKNTITIAILAKKLSTNTKYLSKIINAYKGKTFITYINDLRIEYVLKELQMNPKLQQYTLYGIAKEIGFNSADSFSTAFKKKTGISPSYYMKNLKNIKKEKVAL</sequence>
<evidence type="ECO:0000256" key="4">
    <source>
        <dbReference type="PROSITE-ProRule" id="PRU00339"/>
    </source>
</evidence>
<evidence type="ECO:0000259" key="6">
    <source>
        <dbReference type="PROSITE" id="PS01124"/>
    </source>
</evidence>